<dbReference type="HAMAP" id="MF_00382">
    <property type="entry name" value="Ribosomal_bL20"/>
    <property type="match status" value="1"/>
</dbReference>
<sequence length="119" mass="13712">MPRVKRSVTAKKKRRKIFKLAKGFFGARSRLLRTATEAVNRALGYAFRDRRVRKREFRKLWIARINAASRAQGVTYSRLMDGLRKANVEIDRKVLADIAVNDPRGFSEIVLLAKREPVA</sequence>
<dbReference type="PANTHER" id="PTHR10986">
    <property type="entry name" value="39S RIBOSOMAL PROTEIN L20"/>
    <property type="match status" value="1"/>
</dbReference>
<evidence type="ECO:0000256" key="3">
    <source>
        <dbReference type="ARBA" id="ARBA00022884"/>
    </source>
</evidence>
<protein>
    <recommendedName>
        <fullName evidence="6 7">Large ribosomal subunit protein bL20</fullName>
    </recommendedName>
</protein>
<comment type="similarity">
    <text evidence="1 7 8">Belongs to the bacterial ribosomal protein bL20 family.</text>
</comment>
<dbReference type="NCBIfam" id="TIGR01032">
    <property type="entry name" value="rplT_bact"/>
    <property type="match status" value="1"/>
</dbReference>
<dbReference type="SUPFAM" id="SSF74731">
    <property type="entry name" value="Ribosomal protein L20"/>
    <property type="match status" value="1"/>
</dbReference>
<dbReference type="CDD" id="cd07026">
    <property type="entry name" value="Ribosomal_L20"/>
    <property type="match status" value="1"/>
</dbReference>
<dbReference type="PRINTS" id="PR00062">
    <property type="entry name" value="RIBOSOMALL20"/>
</dbReference>
<evidence type="ECO:0000256" key="4">
    <source>
        <dbReference type="ARBA" id="ARBA00022980"/>
    </source>
</evidence>
<keyword evidence="2 7" id="KW-0699">rRNA-binding</keyword>
<keyword evidence="3 7" id="KW-0694">RNA-binding</keyword>
<evidence type="ECO:0000256" key="6">
    <source>
        <dbReference type="ARBA" id="ARBA00035172"/>
    </source>
</evidence>
<keyword evidence="10" id="KW-1185">Reference proteome</keyword>
<gene>
    <name evidence="7" type="primary">rplT</name>
    <name evidence="9" type="ORF">SAMN04489760_10950</name>
</gene>
<dbReference type="InterPro" id="IPR035566">
    <property type="entry name" value="Ribosomal_protein_bL20_C"/>
</dbReference>
<dbReference type="AlphaFoldDB" id="A0A1H7X4B8"/>
<dbReference type="GO" id="GO:0019843">
    <property type="term" value="F:rRNA binding"/>
    <property type="evidence" value="ECO:0007669"/>
    <property type="project" value="UniProtKB-UniRule"/>
</dbReference>
<dbReference type="RefSeq" id="WP_093883169.1">
    <property type="nucleotide sequence ID" value="NZ_FOBS01000009.1"/>
</dbReference>
<dbReference type="GO" id="GO:0003735">
    <property type="term" value="F:structural constituent of ribosome"/>
    <property type="evidence" value="ECO:0007669"/>
    <property type="project" value="InterPro"/>
</dbReference>
<evidence type="ECO:0000256" key="8">
    <source>
        <dbReference type="RuleBase" id="RU000560"/>
    </source>
</evidence>
<dbReference type="FunFam" id="1.10.1900.20:FF:000001">
    <property type="entry name" value="50S ribosomal protein L20"/>
    <property type="match status" value="1"/>
</dbReference>
<evidence type="ECO:0000256" key="5">
    <source>
        <dbReference type="ARBA" id="ARBA00023274"/>
    </source>
</evidence>
<dbReference type="Gene3D" id="1.10.1900.20">
    <property type="entry name" value="Ribosomal protein L20"/>
    <property type="match status" value="1"/>
</dbReference>
<keyword evidence="4 7" id="KW-0689">Ribosomal protein</keyword>
<dbReference type="InterPro" id="IPR005813">
    <property type="entry name" value="Ribosomal_bL20"/>
</dbReference>
<organism evidence="9 10">
    <name type="scientific">Syntrophus gentianae</name>
    <dbReference type="NCBI Taxonomy" id="43775"/>
    <lineage>
        <taxon>Bacteria</taxon>
        <taxon>Pseudomonadati</taxon>
        <taxon>Thermodesulfobacteriota</taxon>
        <taxon>Syntrophia</taxon>
        <taxon>Syntrophales</taxon>
        <taxon>Syntrophaceae</taxon>
        <taxon>Syntrophus</taxon>
    </lineage>
</organism>
<evidence type="ECO:0000313" key="9">
    <source>
        <dbReference type="EMBL" id="SEM28553.1"/>
    </source>
</evidence>
<evidence type="ECO:0000256" key="2">
    <source>
        <dbReference type="ARBA" id="ARBA00022730"/>
    </source>
</evidence>
<dbReference type="Proteomes" id="UP000198744">
    <property type="component" value="Unassembled WGS sequence"/>
</dbReference>
<dbReference type="Pfam" id="PF00453">
    <property type="entry name" value="Ribosomal_L20"/>
    <property type="match status" value="1"/>
</dbReference>
<dbReference type="GO" id="GO:0005840">
    <property type="term" value="C:ribosome"/>
    <property type="evidence" value="ECO:0007669"/>
    <property type="project" value="UniProtKB-KW"/>
</dbReference>
<dbReference type="EMBL" id="FOBS01000009">
    <property type="protein sequence ID" value="SEM28553.1"/>
    <property type="molecule type" value="Genomic_DNA"/>
</dbReference>
<dbReference type="PROSITE" id="PS00937">
    <property type="entry name" value="RIBOSOMAL_L20"/>
    <property type="match status" value="1"/>
</dbReference>
<evidence type="ECO:0000256" key="1">
    <source>
        <dbReference type="ARBA" id="ARBA00007698"/>
    </source>
</evidence>
<evidence type="ECO:0000313" key="10">
    <source>
        <dbReference type="Proteomes" id="UP000198744"/>
    </source>
</evidence>
<proteinExistence type="inferred from homology"/>
<reference evidence="9 10" key="1">
    <citation type="submission" date="2016-10" db="EMBL/GenBank/DDBJ databases">
        <authorList>
            <person name="de Groot N.N."/>
        </authorList>
    </citation>
    <scope>NUCLEOTIDE SEQUENCE [LARGE SCALE GENOMIC DNA]</scope>
    <source>
        <strain evidence="9 10">DSM 8423</strain>
    </source>
</reference>
<comment type="function">
    <text evidence="7 8">Binds directly to 23S ribosomal RNA and is necessary for the in vitro assembly process of the 50S ribosomal subunit. It is not involved in the protein synthesizing functions of that subunit.</text>
</comment>
<dbReference type="STRING" id="43775.SAMN04489760_10950"/>
<dbReference type="OrthoDB" id="9808966at2"/>
<dbReference type="GO" id="GO:1990904">
    <property type="term" value="C:ribonucleoprotein complex"/>
    <property type="evidence" value="ECO:0007669"/>
    <property type="project" value="UniProtKB-KW"/>
</dbReference>
<evidence type="ECO:0000256" key="7">
    <source>
        <dbReference type="HAMAP-Rule" id="MF_00382"/>
    </source>
</evidence>
<keyword evidence="5 7" id="KW-0687">Ribonucleoprotein</keyword>
<accession>A0A1H7X4B8</accession>
<dbReference type="GO" id="GO:0000027">
    <property type="term" value="P:ribosomal large subunit assembly"/>
    <property type="evidence" value="ECO:0007669"/>
    <property type="project" value="UniProtKB-UniRule"/>
</dbReference>
<dbReference type="InterPro" id="IPR049946">
    <property type="entry name" value="RIBOSOMAL_L20_CS"/>
</dbReference>
<name>A0A1H7X4B8_9BACT</name>
<dbReference type="Gene3D" id="6.10.160.10">
    <property type="match status" value="1"/>
</dbReference>
<dbReference type="GO" id="GO:0006412">
    <property type="term" value="P:translation"/>
    <property type="evidence" value="ECO:0007669"/>
    <property type="project" value="InterPro"/>
</dbReference>